<feature type="domain" description="Phage integrase SAM-like" evidence="5">
    <location>
        <begin position="100"/>
        <end position="182"/>
    </location>
</feature>
<dbReference type="SUPFAM" id="SSF56349">
    <property type="entry name" value="DNA breaking-rejoining enzymes"/>
    <property type="match status" value="1"/>
</dbReference>
<protein>
    <submittedName>
        <fullName evidence="6">Site-specific integrase</fullName>
    </submittedName>
</protein>
<comment type="caution">
    <text evidence="6">The sequence shown here is derived from an EMBL/GenBank/DDBJ whole genome shotgun (WGS) entry which is preliminary data.</text>
</comment>
<dbReference type="InterPro" id="IPR050090">
    <property type="entry name" value="Tyrosine_recombinase_XerCD"/>
</dbReference>
<dbReference type="RefSeq" id="WP_143918332.1">
    <property type="nucleotide sequence ID" value="NZ_CANMXV010000077.1"/>
</dbReference>
<name>A0A554VDD2_9FLAO</name>
<evidence type="ECO:0000256" key="3">
    <source>
        <dbReference type="ARBA" id="ARBA00023172"/>
    </source>
</evidence>
<comment type="similarity">
    <text evidence="1">Belongs to the 'phage' integrase family.</text>
</comment>
<keyword evidence="2" id="KW-0238">DNA-binding</keyword>
<evidence type="ECO:0000259" key="5">
    <source>
        <dbReference type="Pfam" id="PF13102"/>
    </source>
</evidence>
<dbReference type="GO" id="GO:0006310">
    <property type="term" value="P:DNA recombination"/>
    <property type="evidence" value="ECO:0007669"/>
    <property type="project" value="UniProtKB-KW"/>
</dbReference>
<dbReference type="Gene3D" id="1.10.150.130">
    <property type="match status" value="1"/>
</dbReference>
<accession>A0A554VDD2</accession>
<dbReference type="Pfam" id="PF13102">
    <property type="entry name" value="Phage_int_SAM_5"/>
    <property type="match status" value="1"/>
</dbReference>
<reference evidence="6 7" key="1">
    <citation type="submission" date="2019-07" db="EMBL/GenBank/DDBJ databases">
        <title>The draft genome sequence of Aquimarina algiphila M91.</title>
        <authorList>
            <person name="Meng X."/>
        </authorList>
    </citation>
    <scope>NUCLEOTIDE SEQUENCE [LARGE SCALE GENOMIC DNA]</scope>
    <source>
        <strain evidence="6 7">M91</strain>
    </source>
</reference>
<evidence type="ECO:0000256" key="1">
    <source>
        <dbReference type="ARBA" id="ARBA00008857"/>
    </source>
</evidence>
<dbReference type="Pfam" id="PF00589">
    <property type="entry name" value="Phage_integrase"/>
    <property type="match status" value="1"/>
</dbReference>
<dbReference type="Gene3D" id="1.10.443.10">
    <property type="entry name" value="Intergrase catalytic core"/>
    <property type="match status" value="1"/>
</dbReference>
<organism evidence="6 7">
    <name type="scientific">Aquimarina algiphila</name>
    <dbReference type="NCBI Taxonomy" id="2047982"/>
    <lineage>
        <taxon>Bacteria</taxon>
        <taxon>Pseudomonadati</taxon>
        <taxon>Bacteroidota</taxon>
        <taxon>Flavobacteriia</taxon>
        <taxon>Flavobacteriales</taxon>
        <taxon>Flavobacteriaceae</taxon>
        <taxon>Aquimarina</taxon>
    </lineage>
</organism>
<evidence type="ECO:0000259" key="4">
    <source>
        <dbReference type="Pfam" id="PF00589"/>
    </source>
</evidence>
<gene>
    <name evidence="6" type="ORF">FOF46_24915</name>
</gene>
<evidence type="ECO:0000313" key="7">
    <source>
        <dbReference type="Proteomes" id="UP000318833"/>
    </source>
</evidence>
<dbReference type="EMBL" id="VLNR01000070">
    <property type="protein sequence ID" value="TSE04863.1"/>
    <property type="molecule type" value="Genomic_DNA"/>
</dbReference>
<dbReference type="PANTHER" id="PTHR30349:SF64">
    <property type="entry name" value="PROPHAGE INTEGRASE INTD-RELATED"/>
    <property type="match status" value="1"/>
</dbReference>
<evidence type="ECO:0000313" key="6">
    <source>
        <dbReference type="EMBL" id="TSE04863.1"/>
    </source>
</evidence>
<dbReference type="OrthoDB" id="1094492at2"/>
<dbReference type="InterPro" id="IPR025269">
    <property type="entry name" value="SAM-like_dom"/>
</dbReference>
<dbReference type="PANTHER" id="PTHR30349">
    <property type="entry name" value="PHAGE INTEGRASE-RELATED"/>
    <property type="match status" value="1"/>
</dbReference>
<dbReference type="InterPro" id="IPR002104">
    <property type="entry name" value="Integrase_catalytic"/>
</dbReference>
<dbReference type="GO" id="GO:0015074">
    <property type="term" value="P:DNA integration"/>
    <property type="evidence" value="ECO:0007669"/>
    <property type="project" value="InterPro"/>
</dbReference>
<keyword evidence="7" id="KW-1185">Reference proteome</keyword>
<dbReference type="Proteomes" id="UP000318833">
    <property type="component" value="Unassembled WGS sequence"/>
</dbReference>
<dbReference type="InterPro" id="IPR010998">
    <property type="entry name" value="Integrase_recombinase_N"/>
</dbReference>
<dbReference type="AlphaFoldDB" id="A0A554VDD2"/>
<dbReference type="InterPro" id="IPR011010">
    <property type="entry name" value="DNA_brk_join_enz"/>
</dbReference>
<evidence type="ECO:0000256" key="2">
    <source>
        <dbReference type="ARBA" id="ARBA00023125"/>
    </source>
</evidence>
<keyword evidence="3" id="KW-0233">DNA recombination</keyword>
<dbReference type="InterPro" id="IPR013762">
    <property type="entry name" value="Integrase-like_cat_sf"/>
</dbReference>
<sequence length="395" mass="46612">MKANILLNTTDRKKSNFFPVIVNVSHKGKRMRKQIGISIPEDWDDVKKFPLPTHPEFDDLYVRIAEIKAKSITSKFTSINDVKIALAYLLKEGESKNKIDFIKFSRYQIKKLRQSNRNGSAFVYDKIIDDFEHFKPTCDFGEITLVLMERYKEYCKDKGSKNSSIKTYIAGIRRMYNLCCRLNGIPNERPFEGIGRDLYHNKRRGKNIYISKSTVKKLENLKLSSNSQQRAIDLMLLQFYLGGQYLKDIYYLKVNQIYNGRAFIKRLKLGDKAEEFDVKIFKKAQKIIDRYALKDNVYVFPWSKGDKEYHKFRQSHYYTLRRVFKENQIETLPKNAAVVTRTPRHTFATIGKFKGIDVDIIRELMGHERNDMDTVYKDKFPQKVKDKAHWEIIKT</sequence>
<proteinExistence type="inferred from homology"/>
<feature type="domain" description="Tyr recombinase" evidence="4">
    <location>
        <begin position="226"/>
        <end position="380"/>
    </location>
</feature>
<dbReference type="GO" id="GO:0003677">
    <property type="term" value="F:DNA binding"/>
    <property type="evidence" value="ECO:0007669"/>
    <property type="project" value="UniProtKB-KW"/>
</dbReference>